<dbReference type="AlphaFoldDB" id="A0A8T0LN96"/>
<sequence length="216" mass="23886">MGAAGSIESTPYDEGKFLQSKNVMESGADDADKFAKLKSIWAEGGVASEHTKSAKELPPADHGAEAPKEDGHHHKEDGHHKEGDHCHKEDGHTHKEGEHHHKEDGHTHKEGEHHHKEDGHAHNENGHTHKEDGHHHQEDGHAHKEDGHHHKEDGHHHKEDGHHHKEDGHAHKEDGHATEAPKEELRAVPTASASTGQLPAAESEHHSEKQTKEVPL</sequence>
<dbReference type="EMBL" id="JPWV03000435">
    <property type="protein sequence ID" value="KAG2511563.1"/>
    <property type="molecule type" value="Genomic_DNA"/>
</dbReference>
<feature type="compositionally biased region" description="Basic and acidic residues" evidence="1">
    <location>
        <begin position="49"/>
        <end position="186"/>
    </location>
</feature>
<comment type="caution">
    <text evidence="2">The sequence shown here is derived from an EMBL/GenBank/DDBJ whole genome shotgun (WGS) entry which is preliminary data.</text>
</comment>
<evidence type="ECO:0000256" key="1">
    <source>
        <dbReference type="SAM" id="MobiDB-lite"/>
    </source>
</evidence>
<organism evidence="2 3">
    <name type="scientific">Phytophthora kernoviae</name>
    <dbReference type="NCBI Taxonomy" id="325452"/>
    <lineage>
        <taxon>Eukaryota</taxon>
        <taxon>Sar</taxon>
        <taxon>Stramenopiles</taxon>
        <taxon>Oomycota</taxon>
        <taxon>Peronosporomycetes</taxon>
        <taxon>Peronosporales</taxon>
        <taxon>Peronosporaceae</taxon>
        <taxon>Phytophthora</taxon>
    </lineage>
</organism>
<feature type="region of interest" description="Disordered" evidence="1">
    <location>
        <begin position="46"/>
        <end position="216"/>
    </location>
</feature>
<accession>A0A8T0LN96</accession>
<reference evidence="2" key="2">
    <citation type="submission" date="2020-06" db="EMBL/GenBank/DDBJ databases">
        <authorList>
            <person name="Studholme D.J."/>
        </authorList>
    </citation>
    <scope>NUCLEOTIDE SEQUENCE</scope>
    <source>
        <strain evidence="2">NZFS 2646</strain>
    </source>
</reference>
<dbReference type="Proteomes" id="UP000785171">
    <property type="component" value="Unassembled WGS sequence"/>
</dbReference>
<feature type="compositionally biased region" description="Basic and acidic residues" evidence="1">
    <location>
        <begin position="202"/>
        <end position="216"/>
    </location>
</feature>
<gene>
    <name evidence="2" type="ORF">JM16_008248</name>
</gene>
<name>A0A8T0LN96_9STRA</name>
<evidence type="ECO:0000313" key="3">
    <source>
        <dbReference type="Proteomes" id="UP000785171"/>
    </source>
</evidence>
<protein>
    <submittedName>
        <fullName evidence="2">Uncharacterized protein</fullName>
    </submittedName>
</protein>
<reference evidence="2" key="1">
    <citation type="journal article" date="2015" name="Genom Data">
        <title>Genome sequences of six Phytophthora species associated with forests in New Zealand.</title>
        <authorList>
            <person name="Studholme D.J."/>
            <person name="McDougal R.L."/>
            <person name="Sambles C."/>
            <person name="Hansen E."/>
            <person name="Hardy G."/>
            <person name="Grant M."/>
            <person name="Ganley R.J."/>
            <person name="Williams N.M."/>
        </authorList>
    </citation>
    <scope>NUCLEOTIDE SEQUENCE</scope>
    <source>
        <strain evidence="2">NZFS 2646</strain>
    </source>
</reference>
<evidence type="ECO:0000313" key="2">
    <source>
        <dbReference type="EMBL" id="KAG2511563.1"/>
    </source>
</evidence>
<proteinExistence type="predicted"/>